<keyword evidence="1" id="KW-0472">Membrane</keyword>
<name>A0A6J7X250_9CAUD</name>
<evidence type="ECO:0000313" key="2">
    <source>
        <dbReference type="EMBL" id="CAB5224285.1"/>
    </source>
</evidence>
<feature type="transmembrane region" description="Helical" evidence="1">
    <location>
        <begin position="20"/>
        <end position="40"/>
    </location>
</feature>
<proteinExistence type="predicted"/>
<reference evidence="2" key="1">
    <citation type="submission" date="2020-05" db="EMBL/GenBank/DDBJ databases">
        <authorList>
            <person name="Chiriac C."/>
            <person name="Salcher M."/>
            <person name="Ghai R."/>
            <person name="Kavagutti S V."/>
        </authorList>
    </citation>
    <scope>NUCLEOTIDE SEQUENCE</scope>
</reference>
<protein>
    <recommendedName>
        <fullName evidence="3">Holin</fullName>
    </recommendedName>
</protein>
<evidence type="ECO:0000256" key="1">
    <source>
        <dbReference type="SAM" id="Phobius"/>
    </source>
</evidence>
<evidence type="ECO:0008006" key="3">
    <source>
        <dbReference type="Google" id="ProtNLM"/>
    </source>
</evidence>
<gene>
    <name evidence="2" type="ORF">UFOVP394_44</name>
</gene>
<keyword evidence="1" id="KW-1133">Transmembrane helix</keyword>
<organism evidence="2">
    <name type="scientific">uncultured Caudovirales phage</name>
    <dbReference type="NCBI Taxonomy" id="2100421"/>
    <lineage>
        <taxon>Viruses</taxon>
        <taxon>Duplodnaviria</taxon>
        <taxon>Heunggongvirae</taxon>
        <taxon>Uroviricota</taxon>
        <taxon>Caudoviricetes</taxon>
        <taxon>Peduoviridae</taxon>
        <taxon>Maltschvirus</taxon>
        <taxon>Maltschvirus maltsch</taxon>
    </lineage>
</organism>
<dbReference type="EMBL" id="LR798333">
    <property type="protein sequence ID" value="CAB5224285.1"/>
    <property type="molecule type" value="Genomic_DNA"/>
</dbReference>
<sequence>MSKWQKVLDGSKLDEMLLDAIRTFLTVSISVALGLGIPLLDITGGDFRTVLSAGLASGLAVIVKALDPSQTDYGIGGKK</sequence>
<accession>A0A6J7X250</accession>
<keyword evidence="1" id="KW-0812">Transmembrane</keyword>